<dbReference type="InterPro" id="IPR058008">
    <property type="entry name" value="Gp26_C"/>
</dbReference>
<dbReference type="Proteomes" id="UP000188169">
    <property type="component" value="Unassembled WGS sequence"/>
</dbReference>
<gene>
    <name evidence="3" type="ORF">A1019T_01158</name>
</gene>
<dbReference type="RefSeq" id="WP_077448587.1">
    <property type="nucleotide sequence ID" value="NZ_FUGD01000075.1"/>
</dbReference>
<feature type="domain" description="Phage tail protein C-terminal" evidence="2">
    <location>
        <begin position="159"/>
        <end position="277"/>
    </location>
</feature>
<name>A0A1R4EFB4_9GAMM</name>
<protein>
    <recommendedName>
        <fullName evidence="2">Phage tail protein C-terminal domain-containing protein</fullName>
    </recommendedName>
</protein>
<evidence type="ECO:0000313" key="4">
    <source>
        <dbReference type="Proteomes" id="UP000188169"/>
    </source>
</evidence>
<dbReference type="OrthoDB" id="6683604at2"/>
<evidence type="ECO:0000259" key="2">
    <source>
        <dbReference type="Pfam" id="PF25670"/>
    </source>
</evidence>
<reference evidence="4" key="1">
    <citation type="submission" date="2017-02" db="EMBL/GenBank/DDBJ databases">
        <authorList>
            <person name="Mornico D."/>
        </authorList>
    </citation>
    <scope>NUCLEOTIDE SEQUENCE [LARGE SCALE GENOMIC DNA]</scope>
</reference>
<dbReference type="STRING" id="1945520.A1019T_01158"/>
<dbReference type="AlphaFoldDB" id="A0A1R4EFB4"/>
<evidence type="ECO:0000313" key="3">
    <source>
        <dbReference type="EMBL" id="SJM37187.1"/>
    </source>
</evidence>
<organism evidence="3 4">
    <name type="scientific">Psychrobacter pasteurii</name>
    <dbReference type="NCBI Taxonomy" id="1945520"/>
    <lineage>
        <taxon>Bacteria</taxon>
        <taxon>Pseudomonadati</taxon>
        <taxon>Pseudomonadota</taxon>
        <taxon>Gammaproteobacteria</taxon>
        <taxon>Moraxellales</taxon>
        <taxon>Moraxellaceae</taxon>
        <taxon>Psychrobacter</taxon>
    </lineage>
</organism>
<dbReference type="CDD" id="cd19958">
    <property type="entry name" value="pyocin_knob"/>
    <property type="match status" value="1"/>
</dbReference>
<feature type="region of interest" description="Disordered" evidence="1">
    <location>
        <begin position="1"/>
        <end position="21"/>
    </location>
</feature>
<proteinExistence type="predicted"/>
<sequence length="290" mass="31810">MAIKLPDPGNGIPEQKTGNDEWTNMQIVRENFADKSNAASRLVGTADGQVPLAEDIAKLAGSQVHRELTSSQAGSTDFNDYVAGERVYSSTFAKNAPNGSPSYVFLQTISTRNANKMNRLQVVTPAFGSTANMWLRVATGNADLSWSAWAKVYTDQNTTKEAGTGYLVASSPVLKVQHDSFEKVHEAEQLDIEVKNIKTGVYEITGTTGLRENDGWNLKPPKDVNGNVLCICEATERNGVITLKTYKKKFDFETVSIVADYEQPTDIPEGAVVMLRFNDLPQEQLDEPTI</sequence>
<dbReference type="EMBL" id="FUGD01000075">
    <property type="protein sequence ID" value="SJM37187.1"/>
    <property type="molecule type" value="Genomic_DNA"/>
</dbReference>
<keyword evidence="4" id="KW-1185">Reference proteome</keyword>
<evidence type="ECO:0000256" key="1">
    <source>
        <dbReference type="SAM" id="MobiDB-lite"/>
    </source>
</evidence>
<accession>A0A1R4EFB4</accession>
<dbReference type="Pfam" id="PF25670">
    <property type="entry name" value="Phage_tail_C_2"/>
    <property type="match status" value="1"/>
</dbReference>